<name>A0ABQ5ZZ64_9GAMM</name>
<organism evidence="1 2">
    <name type="scientific">Marinospirillum insulare</name>
    <dbReference type="NCBI Taxonomy" id="217169"/>
    <lineage>
        <taxon>Bacteria</taxon>
        <taxon>Pseudomonadati</taxon>
        <taxon>Pseudomonadota</taxon>
        <taxon>Gammaproteobacteria</taxon>
        <taxon>Oceanospirillales</taxon>
        <taxon>Oceanospirillaceae</taxon>
        <taxon>Marinospirillum</taxon>
    </lineage>
</organism>
<protein>
    <submittedName>
        <fullName evidence="1">Uncharacterized protein</fullName>
    </submittedName>
</protein>
<evidence type="ECO:0000313" key="2">
    <source>
        <dbReference type="Proteomes" id="UP001156682"/>
    </source>
</evidence>
<comment type="caution">
    <text evidence="1">The sequence shown here is derived from an EMBL/GenBank/DDBJ whole genome shotgun (WGS) entry which is preliminary data.</text>
</comment>
<reference evidence="2" key="1">
    <citation type="journal article" date="2019" name="Int. J. Syst. Evol. Microbiol.">
        <title>The Global Catalogue of Microorganisms (GCM) 10K type strain sequencing project: providing services to taxonomists for standard genome sequencing and annotation.</title>
        <authorList>
            <consortium name="The Broad Institute Genomics Platform"/>
            <consortium name="The Broad Institute Genome Sequencing Center for Infectious Disease"/>
            <person name="Wu L."/>
            <person name="Ma J."/>
        </authorList>
    </citation>
    <scope>NUCLEOTIDE SEQUENCE [LARGE SCALE GENOMIC DNA]</scope>
    <source>
        <strain evidence="2">NBRC 100033</strain>
    </source>
</reference>
<dbReference type="RefSeq" id="WP_027850939.1">
    <property type="nucleotide sequence ID" value="NZ_BSOR01000023.1"/>
</dbReference>
<dbReference type="Proteomes" id="UP001156682">
    <property type="component" value="Unassembled WGS sequence"/>
</dbReference>
<dbReference type="EMBL" id="BSOR01000023">
    <property type="protein sequence ID" value="GLR63961.1"/>
    <property type="molecule type" value="Genomic_DNA"/>
</dbReference>
<gene>
    <name evidence="1" type="ORF">GCM10007878_13990</name>
</gene>
<sequence length="217" mass="24517">MSKSMGEAIHQSAKLLSQAGKEINALMDMIQAEVNSEIEQNQLGCDAQVHGNWYEESNLDDSTFLFNLYAIVLPIKKGKRKQSAQSYINIQVSLDSDGMTHPQANNLEPLAHISLWNVPTNIAEDEYMSLDLVEDTELEIQDNFLVSWGTDAEDWTDQCWTYSLKLTSLNSPEDVRNKIIIPFSQLMKTNNPIAAGLDKIEGIIRYEEITPRLLKVI</sequence>
<proteinExistence type="predicted"/>
<keyword evidence="2" id="KW-1185">Reference proteome</keyword>
<evidence type="ECO:0000313" key="1">
    <source>
        <dbReference type="EMBL" id="GLR63961.1"/>
    </source>
</evidence>
<accession>A0ABQ5ZZ64</accession>